<organism evidence="3 4">
    <name type="scientific">Desmophyllum pertusum</name>
    <dbReference type="NCBI Taxonomy" id="174260"/>
    <lineage>
        <taxon>Eukaryota</taxon>
        <taxon>Metazoa</taxon>
        <taxon>Cnidaria</taxon>
        <taxon>Anthozoa</taxon>
        <taxon>Hexacorallia</taxon>
        <taxon>Scleractinia</taxon>
        <taxon>Caryophylliina</taxon>
        <taxon>Caryophylliidae</taxon>
        <taxon>Desmophyllum</taxon>
    </lineage>
</organism>
<sequence length="102" mass="11843">MSDMDEDRQLKGQLEETRKHGSNERQVGLNRHNEYRRIHNSPMMELSQELNDAAQQYASKLARESKFEHDLNNRDQGENIGLTSDIPDSSDADLVKKVVDMW</sequence>
<dbReference type="Gene3D" id="3.40.33.10">
    <property type="entry name" value="CAP"/>
    <property type="match status" value="1"/>
</dbReference>
<keyword evidence="4" id="KW-1185">Reference proteome</keyword>
<dbReference type="AlphaFoldDB" id="A0A9W9Z4H7"/>
<evidence type="ECO:0000313" key="4">
    <source>
        <dbReference type="Proteomes" id="UP001163046"/>
    </source>
</evidence>
<dbReference type="OrthoDB" id="5950291at2759"/>
<evidence type="ECO:0000313" key="3">
    <source>
        <dbReference type="EMBL" id="KAJ7374902.1"/>
    </source>
</evidence>
<dbReference type="InterPro" id="IPR035940">
    <property type="entry name" value="CAP_sf"/>
</dbReference>
<dbReference type="EMBL" id="MU826827">
    <property type="protein sequence ID" value="KAJ7374902.1"/>
    <property type="molecule type" value="Genomic_DNA"/>
</dbReference>
<name>A0A9W9Z4H7_9CNID</name>
<reference evidence="3" key="1">
    <citation type="submission" date="2023-01" db="EMBL/GenBank/DDBJ databases">
        <title>Genome assembly of the deep-sea coral Lophelia pertusa.</title>
        <authorList>
            <person name="Herrera S."/>
            <person name="Cordes E."/>
        </authorList>
    </citation>
    <scope>NUCLEOTIDE SEQUENCE</scope>
    <source>
        <strain evidence="3">USNM1676648</strain>
        <tissue evidence="3">Polyp</tissue>
    </source>
</reference>
<feature type="compositionally biased region" description="Basic and acidic residues" evidence="1">
    <location>
        <begin position="7"/>
        <end position="23"/>
    </location>
</feature>
<dbReference type="Pfam" id="PF00188">
    <property type="entry name" value="CAP"/>
    <property type="match status" value="1"/>
</dbReference>
<dbReference type="SUPFAM" id="SSF55797">
    <property type="entry name" value="PR-1-like"/>
    <property type="match status" value="1"/>
</dbReference>
<dbReference type="InterPro" id="IPR014044">
    <property type="entry name" value="CAP_dom"/>
</dbReference>
<protein>
    <recommendedName>
        <fullName evidence="2">SCP domain-containing protein</fullName>
    </recommendedName>
</protein>
<feature type="region of interest" description="Disordered" evidence="1">
    <location>
        <begin position="69"/>
        <end position="89"/>
    </location>
</feature>
<comment type="caution">
    <text evidence="3">The sequence shown here is derived from an EMBL/GenBank/DDBJ whole genome shotgun (WGS) entry which is preliminary data.</text>
</comment>
<evidence type="ECO:0000256" key="1">
    <source>
        <dbReference type="SAM" id="MobiDB-lite"/>
    </source>
</evidence>
<proteinExistence type="predicted"/>
<gene>
    <name evidence="3" type="ORF">OS493_005258</name>
</gene>
<dbReference type="Proteomes" id="UP001163046">
    <property type="component" value="Unassembled WGS sequence"/>
</dbReference>
<feature type="domain" description="SCP" evidence="2">
    <location>
        <begin position="29"/>
        <end position="102"/>
    </location>
</feature>
<evidence type="ECO:0000259" key="2">
    <source>
        <dbReference type="Pfam" id="PF00188"/>
    </source>
</evidence>
<accession>A0A9W9Z4H7</accession>
<feature type="region of interest" description="Disordered" evidence="1">
    <location>
        <begin position="1"/>
        <end position="34"/>
    </location>
</feature>